<sequence length="208" mass="22595">MPNPWSRPIRLLAATAGLGFAALAGCIAWVRAPARGRIVGEHNAPRVPLALVLGAQVYPSGWPSAFLRARLDLGKRLYDAGRVQRILVSGACDAPEYDEPKAMRAYLIRAGVPAADIIVDAHGVDTYDSCVRARDVFGLDEVVLVSQSYHLPRAVGTARRLGLRAYGVGDESVRARREPWISGSIRDRLACVKAVRDLLSHRPPAVDR</sequence>
<dbReference type="CDD" id="cd06259">
    <property type="entry name" value="YdcF-like"/>
    <property type="match status" value="1"/>
</dbReference>
<gene>
    <name evidence="2" type="ORF">GCM10022236_38530</name>
</gene>
<comment type="caution">
    <text evidence="2">The sequence shown here is derived from an EMBL/GenBank/DDBJ whole genome shotgun (WGS) entry which is preliminary data.</text>
</comment>
<dbReference type="PANTHER" id="PTHR30336:SF6">
    <property type="entry name" value="INTEGRAL MEMBRANE PROTEIN"/>
    <property type="match status" value="1"/>
</dbReference>
<dbReference type="PANTHER" id="PTHR30336">
    <property type="entry name" value="INNER MEMBRANE PROTEIN, PROBABLE PERMEASE"/>
    <property type="match status" value="1"/>
</dbReference>
<dbReference type="PROSITE" id="PS51257">
    <property type="entry name" value="PROKAR_LIPOPROTEIN"/>
    <property type="match status" value="1"/>
</dbReference>
<keyword evidence="3" id="KW-1185">Reference proteome</keyword>
<evidence type="ECO:0000259" key="1">
    <source>
        <dbReference type="Pfam" id="PF02698"/>
    </source>
</evidence>
<dbReference type="RefSeq" id="WP_344807612.1">
    <property type="nucleotide sequence ID" value="NZ_BAABAB010000029.1"/>
</dbReference>
<feature type="domain" description="DUF218" evidence="1">
    <location>
        <begin position="50"/>
        <end position="165"/>
    </location>
</feature>
<evidence type="ECO:0000313" key="2">
    <source>
        <dbReference type="EMBL" id="GAA3632292.1"/>
    </source>
</evidence>
<evidence type="ECO:0000313" key="3">
    <source>
        <dbReference type="Proteomes" id="UP001501490"/>
    </source>
</evidence>
<name>A0ABP7AHF8_9ACTN</name>
<dbReference type="Pfam" id="PF02698">
    <property type="entry name" value="DUF218"/>
    <property type="match status" value="1"/>
</dbReference>
<dbReference type="InterPro" id="IPR051599">
    <property type="entry name" value="Cell_Envelope_Assoc"/>
</dbReference>
<dbReference type="InterPro" id="IPR003848">
    <property type="entry name" value="DUF218"/>
</dbReference>
<dbReference type="Proteomes" id="UP001501490">
    <property type="component" value="Unassembled WGS sequence"/>
</dbReference>
<reference evidence="3" key="1">
    <citation type="journal article" date="2019" name="Int. J. Syst. Evol. Microbiol.">
        <title>The Global Catalogue of Microorganisms (GCM) 10K type strain sequencing project: providing services to taxonomists for standard genome sequencing and annotation.</title>
        <authorList>
            <consortium name="The Broad Institute Genomics Platform"/>
            <consortium name="The Broad Institute Genome Sequencing Center for Infectious Disease"/>
            <person name="Wu L."/>
            <person name="Ma J."/>
        </authorList>
    </citation>
    <scope>NUCLEOTIDE SEQUENCE [LARGE SCALE GENOMIC DNA]</scope>
    <source>
        <strain evidence="3">JCM 16929</strain>
    </source>
</reference>
<proteinExistence type="predicted"/>
<protein>
    <submittedName>
        <fullName evidence="2">ElyC/SanA/YdcF family protein</fullName>
    </submittedName>
</protein>
<dbReference type="EMBL" id="BAABAB010000029">
    <property type="protein sequence ID" value="GAA3632292.1"/>
    <property type="molecule type" value="Genomic_DNA"/>
</dbReference>
<organism evidence="2 3">
    <name type="scientific">Microlunatus ginsengisoli</name>
    <dbReference type="NCBI Taxonomy" id="363863"/>
    <lineage>
        <taxon>Bacteria</taxon>
        <taxon>Bacillati</taxon>
        <taxon>Actinomycetota</taxon>
        <taxon>Actinomycetes</taxon>
        <taxon>Propionibacteriales</taxon>
        <taxon>Propionibacteriaceae</taxon>
        <taxon>Microlunatus</taxon>
    </lineage>
</organism>
<accession>A0ABP7AHF8</accession>